<gene>
    <name evidence="3" type="ORF">QTO34_003690</name>
</gene>
<feature type="compositionally biased region" description="Polar residues" evidence="1">
    <location>
        <begin position="42"/>
        <end position="63"/>
    </location>
</feature>
<keyword evidence="2" id="KW-0472">Membrane</keyword>
<evidence type="ECO:0000256" key="2">
    <source>
        <dbReference type="SAM" id="Phobius"/>
    </source>
</evidence>
<proteinExistence type="predicted"/>
<keyword evidence="2" id="KW-0812">Transmembrane</keyword>
<name>A0AA40HR24_CNENI</name>
<keyword evidence="4" id="KW-1185">Reference proteome</keyword>
<comment type="caution">
    <text evidence="3">The sequence shown here is derived from an EMBL/GenBank/DDBJ whole genome shotgun (WGS) entry which is preliminary data.</text>
</comment>
<feature type="region of interest" description="Disordered" evidence="1">
    <location>
        <begin position="35"/>
        <end position="78"/>
    </location>
</feature>
<sequence>MPRDPSTSPAGCPHLAQQPSQTLAVELHLPAGSRVRFRDPSPLTSFPTGSWTAAAEDQTSQEAQGPAPSRARNSTRLQRPRLRGGSNCFIMIVLGWMLFVGLACYMGTFPEFMTPTLRWKERWPIQESKARQSSQALDEDLQLPHWKQATMILVKQCSSEALLTHWLYRGSESLAGLLVPLTDRSGPELELPFWRLGMELELTAVGPWIRVSLVPGPGEAVGPWIRVRPCDPGSGRGHAPLGPGEAKCPWVRMKLDPGSG</sequence>
<evidence type="ECO:0000313" key="3">
    <source>
        <dbReference type="EMBL" id="KAK1335891.1"/>
    </source>
</evidence>
<dbReference type="AlphaFoldDB" id="A0AA40HR24"/>
<evidence type="ECO:0000313" key="4">
    <source>
        <dbReference type="Proteomes" id="UP001177744"/>
    </source>
</evidence>
<evidence type="ECO:0000256" key="1">
    <source>
        <dbReference type="SAM" id="MobiDB-lite"/>
    </source>
</evidence>
<organism evidence="3 4">
    <name type="scientific">Cnephaeus nilssonii</name>
    <name type="common">Northern bat</name>
    <name type="synonym">Eptesicus nilssonii</name>
    <dbReference type="NCBI Taxonomy" id="3371016"/>
    <lineage>
        <taxon>Eukaryota</taxon>
        <taxon>Metazoa</taxon>
        <taxon>Chordata</taxon>
        <taxon>Craniata</taxon>
        <taxon>Vertebrata</taxon>
        <taxon>Euteleostomi</taxon>
        <taxon>Mammalia</taxon>
        <taxon>Eutheria</taxon>
        <taxon>Laurasiatheria</taxon>
        <taxon>Chiroptera</taxon>
        <taxon>Yangochiroptera</taxon>
        <taxon>Vespertilionidae</taxon>
        <taxon>Cnephaeus</taxon>
    </lineage>
</organism>
<dbReference type="EMBL" id="JAULJE010000013">
    <property type="protein sequence ID" value="KAK1335891.1"/>
    <property type="molecule type" value="Genomic_DNA"/>
</dbReference>
<feature type="transmembrane region" description="Helical" evidence="2">
    <location>
        <begin position="88"/>
        <end position="108"/>
    </location>
</feature>
<keyword evidence="2" id="KW-1133">Transmembrane helix</keyword>
<accession>A0AA40HR24</accession>
<reference evidence="3" key="1">
    <citation type="submission" date="2023-06" db="EMBL/GenBank/DDBJ databases">
        <title>Reference genome for the Northern bat (Eptesicus nilssonii), a most northern bat species.</title>
        <authorList>
            <person name="Laine V.N."/>
            <person name="Pulliainen A.T."/>
            <person name="Lilley T.M."/>
        </authorList>
    </citation>
    <scope>NUCLEOTIDE SEQUENCE</scope>
    <source>
        <strain evidence="3">BLF_Eptnil</strain>
        <tissue evidence="3">Kidney</tissue>
    </source>
</reference>
<protein>
    <submittedName>
        <fullName evidence="3">Uncharacterized protein</fullName>
    </submittedName>
</protein>
<dbReference type="Proteomes" id="UP001177744">
    <property type="component" value="Unassembled WGS sequence"/>
</dbReference>